<dbReference type="Proteomes" id="UP000639973">
    <property type="component" value="Unassembled WGS sequence"/>
</dbReference>
<keyword evidence="4" id="KW-0418">Kinase</keyword>
<evidence type="ECO:0000256" key="2">
    <source>
        <dbReference type="ARBA" id="ARBA00012135"/>
    </source>
</evidence>
<dbReference type="InterPro" id="IPR013749">
    <property type="entry name" value="PM/HMP-P_kinase-1"/>
</dbReference>
<name>A0ABQ2GD43_9DEIO</name>
<dbReference type="SUPFAM" id="SSF53613">
    <property type="entry name" value="Ribokinase-like"/>
    <property type="match status" value="1"/>
</dbReference>
<dbReference type="InterPro" id="IPR029056">
    <property type="entry name" value="Ribokinase-like"/>
</dbReference>
<evidence type="ECO:0000259" key="3">
    <source>
        <dbReference type="Pfam" id="PF08543"/>
    </source>
</evidence>
<dbReference type="InterPro" id="IPR004399">
    <property type="entry name" value="HMP/HMP-P_kinase_dom"/>
</dbReference>
<keyword evidence="4" id="KW-0808">Transferase</keyword>
<dbReference type="EMBL" id="BMOL01000012">
    <property type="protein sequence ID" value="GGL86543.1"/>
    <property type="molecule type" value="Genomic_DNA"/>
</dbReference>
<reference evidence="5" key="1">
    <citation type="journal article" date="2019" name="Int. J. Syst. Evol. Microbiol.">
        <title>The Global Catalogue of Microorganisms (GCM) 10K type strain sequencing project: providing services to taxonomists for standard genome sequencing and annotation.</title>
        <authorList>
            <consortium name="The Broad Institute Genomics Platform"/>
            <consortium name="The Broad Institute Genome Sequencing Center for Infectious Disease"/>
            <person name="Wu L."/>
            <person name="Ma J."/>
        </authorList>
    </citation>
    <scope>NUCLEOTIDE SEQUENCE [LARGE SCALE GENOMIC DNA]</scope>
    <source>
        <strain evidence="5">JCM 15442</strain>
    </source>
</reference>
<dbReference type="GO" id="GO:0016301">
    <property type="term" value="F:kinase activity"/>
    <property type="evidence" value="ECO:0007669"/>
    <property type="project" value="UniProtKB-KW"/>
</dbReference>
<dbReference type="RefSeq" id="WP_188972582.1">
    <property type="nucleotide sequence ID" value="NZ_BMOL01000012.1"/>
</dbReference>
<evidence type="ECO:0000313" key="5">
    <source>
        <dbReference type="Proteomes" id="UP000639973"/>
    </source>
</evidence>
<sequence length="256" mass="26166">MTVPVTLTIAGSDSGGGAGVQADLKTFEAHGVFGTSALTLITAQNTRGVRAVHTLDPELVRAQIEAVLDDFPVAAVKTGALGNAAVIWAVAAALRGRGLPLVADPVLLAKSGDALLDLDAVQVLRDELLPLATLITPNLPEARALFGAEMPENLPLLLKGGHADGTTVTDELRTPNVQLRLHAPRQATRHTHGTGCTLSAAITSNLARGMPLPGAVRAAHAYVQAAIQSAPGLGGGCGPLNFQSQRDGSVAAPLSF</sequence>
<evidence type="ECO:0000256" key="1">
    <source>
        <dbReference type="ARBA" id="ARBA00004948"/>
    </source>
</evidence>
<feature type="domain" description="Pyridoxamine kinase/Phosphomethylpyrimidine kinase" evidence="3">
    <location>
        <begin position="13"/>
        <end position="241"/>
    </location>
</feature>
<keyword evidence="5" id="KW-1185">Reference proteome</keyword>
<comment type="caution">
    <text evidence="4">The sequence shown here is derived from an EMBL/GenBank/DDBJ whole genome shotgun (WGS) entry which is preliminary data.</text>
</comment>
<dbReference type="Gene3D" id="3.40.1190.20">
    <property type="match status" value="1"/>
</dbReference>
<proteinExistence type="predicted"/>
<gene>
    <name evidence="4" type="ORF">GCM10010840_25600</name>
</gene>
<dbReference type="EC" id="2.7.1.49" evidence="2"/>
<comment type="pathway">
    <text evidence="1">Cofactor biosynthesis; thiamine diphosphate biosynthesis.</text>
</comment>
<dbReference type="PANTHER" id="PTHR20858">
    <property type="entry name" value="PHOSPHOMETHYLPYRIMIDINE KINASE"/>
    <property type="match status" value="1"/>
</dbReference>
<organism evidence="4 5">
    <name type="scientific">Deinococcus aerolatus</name>
    <dbReference type="NCBI Taxonomy" id="522487"/>
    <lineage>
        <taxon>Bacteria</taxon>
        <taxon>Thermotogati</taxon>
        <taxon>Deinococcota</taxon>
        <taxon>Deinococci</taxon>
        <taxon>Deinococcales</taxon>
        <taxon>Deinococcaceae</taxon>
        <taxon>Deinococcus</taxon>
    </lineage>
</organism>
<evidence type="ECO:0000313" key="4">
    <source>
        <dbReference type="EMBL" id="GGL86543.1"/>
    </source>
</evidence>
<protein>
    <recommendedName>
        <fullName evidence="2">hydroxymethylpyrimidine kinase</fullName>
        <ecNumber evidence="2">2.7.1.49</ecNumber>
    </recommendedName>
</protein>
<accession>A0ABQ2GD43</accession>
<dbReference type="PANTHER" id="PTHR20858:SF17">
    <property type="entry name" value="HYDROXYMETHYLPYRIMIDINE_PHOSPHOMETHYLPYRIMIDINE KINASE THI20-RELATED"/>
    <property type="match status" value="1"/>
</dbReference>
<dbReference type="CDD" id="cd01169">
    <property type="entry name" value="HMPP_kinase"/>
    <property type="match status" value="1"/>
</dbReference>
<dbReference type="NCBIfam" id="TIGR00097">
    <property type="entry name" value="HMP-P_kinase"/>
    <property type="match status" value="1"/>
</dbReference>
<dbReference type="Pfam" id="PF08543">
    <property type="entry name" value="Phos_pyr_kin"/>
    <property type="match status" value="1"/>
</dbReference>